<dbReference type="EMBL" id="ATBP01000432">
    <property type="protein sequence ID" value="ETR70391.1"/>
    <property type="molecule type" value="Genomic_DNA"/>
</dbReference>
<dbReference type="Proteomes" id="UP000189670">
    <property type="component" value="Unassembled WGS sequence"/>
</dbReference>
<evidence type="ECO:0000313" key="3">
    <source>
        <dbReference type="Proteomes" id="UP000189670"/>
    </source>
</evidence>
<sequence>MNICQQIEKRINVECLLIDKVVDRALLAWAEAGKYPEVQSLYLDSVALNLHGFYTGIERLFELIARHIDESVPSDKNWHRSLLKQMTEKYKKL</sequence>
<evidence type="ECO:0000259" key="1">
    <source>
        <dbReference type="Pfam" id="PF20797"/>
    </source>
</evidence>
<protein>
    <recommendedName>
        <fullName evidence="1">HepT-like domain-containing protein</fullName>
    </recommendedName>
</protein>
<organism evidence="2 3">
    <name type="scientific">Candidatus Magnetoglobus multicellularis str. Araruama</name>
    <dbReference type="NCBI Taxonomy" id="890399"/>
    <lineage>
        <taxon>Bacteria</taxon>
        <taxon>Pseudomonadati</taxon>
        <taxon>Thermodesulfobacteriota</taxon>
        <taxon>Desulfobacteria</taxon>
        <taxon>Desulfobacterales</taxon>
        <taxon>Desulfobacteraceae</taxon>
        <taxon>Candidatus Magnetoglobus</taxon>
    </lineage>
</organism>
<dbReference type="Pfam" id="PF20797">
    <property type="entry name" value="HepT-like_2"/>
    <property type="match status" value="1"/>
</dbReference>
<proteinExistence type="predicted"/>
<comment type="caution">
    <text evidence="2">The sequence shown here is derived from an EMBL/GenBank/DDBJ whole genome shotgun (WGS) entry which is preliminary data.</text>
</comment>
<accession>A0A1V1P6D9</accession>
<name>A0A1V1P6D9_9BACT</name>
<feature type="domain" description="HepT-like" evidence="1">
    <location>
        <begin position="46"/>
        <end position="91"/>
    </location>
</feature>
<reference evidence="3" key="1">
    <citation type="submission" date="2012-11" db="EMBL/GenBank/DDBJ databases">
        <authorList>
            <person name="Lucero-Rivera Y.E."/>
            <person name="Tovar-Ramirez D."/>
        </authorList>
    </citation>
    <scope>NUCLEOTIDE SEQUENCE [LARGE SCALE GENOMIC DNA]</scope>
    <source>
        <strain evidence="3">Araruama</strain>
    </source>
</reference>
<evidence type="ECO:0000313" key="2">
    <source>
        <dbReference type="EMBL" id="ETR70391.1"/>
    </source>
</evidence>
<dbReference type="AlphaFoldDB" id="A0A1V1P6D9"/>
<dbReference type="InterPro" id="IPR048769">
    <property type="entry name" value="HepT-like_dom"/>
</dbReference>
<gene>
    <name evidence="2" type="ORF">OMM_08852</name>
</gene>